<keyword evidence="8" id="KW-0509">mRNA transport</keyword>
<keyword evidence="7 12" id="KW-0833">Ubl conjugation pathway</keyword>
<evidence type="ECO:0000256" key="2">
    <source>
        <dbReference type="ARBA" id="ARBA00004123"/>
    </source>
</evidence>
<protein>
    <recommendedName>
        <fullName evidence="4">HECT-type E3 ubiquitin transferase</fullName>
        <ecNumber evidence="4">2.3.2.26</ecNumber>
    </recommendedName>
    <alternativeName>
        <fullName evidence="11">HECT-type E3 ubiquitin transferase TOM1</fullName>
    </alternativeName>
</protein>
<dbReference type="GO" id="GO:0005737">
    <property type="term" value="C:cytoplasm"/>
    <property type="evidence" value="ECO:0007669"/>
    <property type="project" value="TreeGrafter"/>
</dbReference>
<evidence type="ECO:0000256" key="10">
    <source>
        <dbReference type="ARBA" id="ARBA00034494"/>
    </source>
</evidence>
<accession>A0A9P8PWE5</accession>
<dbReference type="Proteomes" id="UP000788993">
    <property type="component" value="Unassembled WGS sequence"/>
</dbReference>
<feature type="compositionally biased region" description="Basic and acidic residues" evidence="13">
    <location>
        <begin position="2360"/>
        <end position="2387"/>
    </location>
</feature>
<feature type="active site" description="Glycyl thioester intermediate" evidence="12">
    <location>
        <position position="3337"/>
    </location>
</feature>
<dbReference type="FunFam" id="3.30.2410.10:FF:000004">
    <property type="entry name" value="E3 ubiquitin-protein ligase HUWE1, variant"/>
    <property type="match status" value="1"/>
</dbReference>
<comment type="caution">
    <text evidence="15">The sequence shown here is derived from an EMBL/GenBank/DDBJ whole genome shotgun (WGS) entry which is preliminary data.</text>
</comment>
<reference evidence="15" key="1">
    <citation type="journal article" date="2021" name="Open Biol.">
        <title>Shared evolutionary footprints suggest mitochondrial oxidative damage underlies multiple complex I losses in fungi.</title>
        <authorList>
            <person name="Schikora-Tamarit M.A."/>
            <person name="Marcet-Houben M."/>
            <person name="Nosek J."/>
            <person name="Gabaldon T."/>
        </authorList>
    </citation>
    <scope>NUCLEOTIDE SEQUENCE</scope>
    <source>
        <strain evidence="15">NCAIM Y.01608</strain>
    </source>
</reference>
<dbReference type="InterPro" id="IPR016024">
    <property type="entry name" value="ARM-type_fold"/>
</dbReference>
<feature type="compositionally biased region" description="Basic and acidic residues" evidence="13">
    <location>
        <begin position="1734"/>
        <end position="1744"/>
    </location>
</feature>
<feature type="region of interest" description="Disordered" evidence="13">
    <location>
        <begin position="1725"/>
        <end position="1744"/>
    </location>
</feature>
<evidence type="ECO:0000256" key="11">
    <source>
        <dbReference type="ARBA" id="ARBA00076267"/>
    </source>
</evidence>
<dbReference type="GO" id="GO:0006511">
    <property type="term" value="P:ubiquitin-dependent protein catabolic process"/>
    <property type="evidence" value="ECO:0007669"/>
    <property type="project" value="TreeGrafter"/>
</dbReference>
<evidence type="ECO:0000256" key="8">
    <source>
        <dbReference type="ARBA" id="ARBA00022816"/>
    </source>
</evidence>
<evidence type="ECO:0000313" key="15">
    <source>
        <dbReference type="EMBL" id="KAH3678609.1"/>
    </source>
</evidence>
<dbReference type="GO" id="GO:0051028">
    <property type="term" value="P:mRNA transport"/>
    <property type="evidence" value="ECO:0007669"/>
    <property type="project" value="UniProtKB-KW"/>
</dbReference>
<dbReference type="PANTHER" id="PTHR11254">
    <property type="entry name" value="HECT DOMAIN UBIQUITIN-PROTEIN LIGASE"/>
    <property type="match status" value="1"/>
</dbReference>
<evidence type="ECO:0000256" key="4">
    <source>
        <dbReference type="ARBA" id="ARBA00012485"/>
    </source>
</evidence>
<dbReference type="CDD" id="cd00078">
    <property type="entry name" value="HECTc"/>
    <property type="match status" value="1"/>
</dbReference>
<feature type="region of interest" description="Disordered" evidence="13">
    <location>
        <begin position="1987"/>
        <end position="2173"/>
    </location>
</feature>
<dbReference type="InterPro" id="IPR010314">
    <property type="entry name" value="E3_Ub_ligase_DUF913"/>
</dbReference>
<dbReference type="SUPFAM" id="SSF48371">
    <property type="entry name" value="ARM repeat"/>
    <property type="match status" value="1"/>
</dbReference>
<dbReference type="InterPro" id="IPR025527">
    <property type="entry name" value="HUWE1/Rev1_UBM"/>
</dbReference>
<keyword evidence="5" id="KW-0813">Transport</keyword>
<name>A0A9P8PWE5_9ASCO</name>
<dbReference type="Gene3D" id="3.30.2160.10">
    <property type="entry name" value="Hect, E3 ligase catalytic domain"/>
    <property type="match status" value="1"/>
</dbReference>
<feature type="compositionally biased region" description="Acidic residues" evidence="13">
    <location>
        <begin position="2117"/>
        <end position="2136"/>
    </location>
</feature>
<evidence type="ECO:0000256" key="3">
    <source>
        <dbReference type="ARBA" id="ARBA00004906"/>
    </source>
</evidence>
<keyword evidence="16" id="KW-1185">Reference proteome</keyword>
<dbReference type="InterPro" id="IPR010309">
    <property type="entry name" value="E3_Ub_ligase_DUF908"/>
</dbReference>
<evidence type="ECO:0000256" key="13">
    <source>
        <dbReference type="SAM" id="MobiDB-lite"/>
    </source>
</evidence>
<dbReference type="GO" id="GO:0000209">
    <property type="term" value="P:protein polyubiquitination"/>
    <property type="evidence" value="ECO:0007669"/>
    <property type="project" value="TreeGrafter"/>
</dbReference>
<evidence type="ECO:0000256" key="6">
    <source>
        <dbReference type="ARBA" id="ARBA00022679"/>
    </source>
</evidence>
<feature type="compositionally biased region" description="Acidic residues" evidence="13">
    <location>
        <begin position="2144"/>
        <end position="2173"/>
    </location>
</feature>
<feature type="compositionally biased region" description="Acidic residues" evidence="13">
    <location>
        <begin position="2021"/>
        <end position="2094"/>
    </location>
</feature>
<dbReference type="InterPro" id="IPR050409">
    <property type="entry name" value="E3_ubiq-protein_ligase"/>
</dbReference>
<dbReference type="PROSITE" id="PS50237">
    <property type="entry name" value="HECT"/>
    <property type="match status" value="1"/>
</dbReference>
<dbReference type="InterPro" id="IPR035983">
    <property type="entry name" value="Hect_E3_ubiquitin_ligase"/>
</dbReference>
<evidence type="ECO:0000256" key="5">
    <source>
        <dbReference type="ARBA" id="ARBA00022448"/>
    </source>
</evidence>
<keyword evidence="9" id="KW-0539">Nucleus</keyword>
<dbReference type="EC" id="2.3.2.26" evidence="4"/>
<evidence type="ECO:0000313" key="16">
    <source>
        <dbReference type="Proteomes" id="UP000788993"/>
    </source>
</evidence>
<dbReference type="Pfam" id="PF14377">
    <property type="entry name" value="UBM"/>
    <property type="match status" value="2"/>
</dbReference>
<evidence type="ECO:0000256" key="9">
    <source>
        <dbReference type="ARBA" id="ARBA00023242"/>
    </source>
</evidence>
<evidence type="ECO:0000259" key="14">
    <source>
        <dbReference type="PROSITE" id="PS50237"/>
    </source>
</evidence>
<dbReference type="EMBL" id="JAEUBD010000014">
    <property type="protein sequence ID" value="KAH3678609.1"/>
    <property type="molecule type" value="Genomic_DNA"/>
</dbReference>
<evidence type="ECO:0000256" key="12">
    <source>
        <dbReference type="PROSITE-ProRule" id="PRU00104"/>
    </source>
</evidence>
<dbReference type="Gene3D" id="3.30.2410.10">
    <property type="entry name" value="Hect, E3 ligase catalytic domain"/>
    <property type="match status" value="1"/>
</dbReference>
<dbReference type="Pfam" id="PF06012">
    <property type="entry name" value="DUF908"/>
    <property type="match status" value="1"/>
</dbReference>
<feature type="compositionally biased region" description="Polar residues" evidence="13">
    <location>
        <begin position="242"/>
        <end position="253"/>
    </location>
</feature>
<evidence type="ECO:0000256" key="7">
    <source>
        <dbReference type="ARBA" id="ARBA00022786"/>
    </source>
</evidence>
<comment type="pathway">
    <text evidence="3">Protein modification; protein ubiquitination.</text>
</comment>
<feature type="domain" description="HECT" evidence="14">
    <location>
        <begin position="3034"/>
        <end position="3370"/>
    </location>
</feature>
<reference evidence="15" key="2">
    <citation type="submission" date="2021-01" db="EMBL/GenBank/DDBJ databases">
        <authorList>
            <person name="Schikora-Tamarit M.A."/>
        </authorList>
    </citation>
    <scope>NUCLEOTIDE SEQUENCE</scope>
    <source>
        <strain evidence="15">NCAIM Y.01608</strain>
    </source>
</reference>
<evidence type="ECO:0000256" key="1">
    <source>
        <dbReference type="ARBA" id="ARBA00000885"/>
    </source>
</evidence>
<proteinExistence type="inferred from homology"/>
<comment type="similarity">
    <text evidence="10">Belongs to the UPL family. TOM1/PTR1 subfamily.</text>
</comment>
<comment type="catalytic activity">
    <reaction evidence="1">
        <text>S-ubiquitinyl-[E2 ubiquitin-conjugating enzyme]-L-cysteine + [acceptor protein]-L-lysine = [E2 ubiquitin-conjugating enzyme]-L-cysteine + N(6)-ubiquitinyl-[acceptor protein]-L-lysine.</text>
        <dbReference type="EC" id="2.3.2.26"/>
    </reaction>
</comment>
<dbReference type="Pfam" id="PF06025">
    <property type="entry name" value="DUF913"/>
    <property type="match status" value="1"/>
</dbReference>
<dbReference type="SMART" id="SM00119">
    <property type="entry name" value="HECTc"/>
    <property type="match status" value="1"/>
</dbReference>
<organism evidence="15 16">
    <name type="scientific">Ogataea polymorpha</name>
    <dbReference type="NCBI Taxonomy" id="460523"/>
    <lineage>
        <taxon>Eukaryota</taxon>
        <taxon>Fungi</taxon>
        <taxon>Dikarya</taxon>
        <taxon>Ascomycota</taxon>
        <taxon>Saccharomycotina</taxon>
        <taxon>Pichiomycetes</taxon>
        <taxon>Pichiales</taxon>
        <taxon>Pichiaceae</taxon>
        <taxon>Ogataea</taxon>
    </lineage>
</organism>
<feature type="region of interest" description="Disordered" evidence="13">
    <location>
        <begin position="239"/>
        <end position="269"/>
    </location>
</feature>
<dbReference type="GO" id="GO:0061630">
    <property type="term" value="F:ubiquitin protein ligase activity"/>
    <property type="evidence" value="ECO:0007669"/>
    <property type="project" value="UniProtKB-EC"/>
</dbReference>
<comment type="subcellular location">
    <subcellularLocation>
        <location evidence="2">Nucleus</location>
    </subcellularLocation>
</comment>
<dbReference type="PANTHER" id="PTHR11254:SF67">
    <property type="entry name" value="E3 UBIQUITIN-PROTEIN LIGASE HUWE1"/>
    <property type="match status" value="1"/>
</dbReference>
<dbReference type="FunFam" id="3.90.1750.10:FF:000003">
    <property type="entry name" value="E3 ubiquitin-protein ligase UPL1"/>
    <property type="match status" value="1"/>
</dbReference>
<keyword evidence="6" id="KW-0808">Transferase</keyword>
<gene>
    <name evidence="15" type="ORF">OGATHE_000159</name>
</gene>
<sequence length="3370" mass="384087">MIVSRKSYLEKQELAEPVKQFIEKLAVCPLEEFVLILEAKSKELWNGLRIDLFHYIPILNRMDELLETHVKKYDLDKEYPKLLMVDEADERVVCAVLNYTYTLLEHCSNKEIYNSASHVFQLISSCSMAVRLCALRLTCLLCERFAIVQNSKFSPPAQVRNTLLKLATFFPPQVAPVYTSPVPIDTQNRKKHKKDREQTQALVHISLLDCINTESQLPSKWKILDFKYYNATADTRRKRGVQSFSQTAPSQENPSKKKSKQIFNTQTKKSKSEISTASVEQEGLHHFVLNEDNVRKLSFQQIYDKAANIIPKENQFDFVLSVYIAKAFNNKSYESVQLRQNLVTLKCLAVAAASCCCFYSVMASSVFDEEPYLLSYMADLINPDNVVPFEPSYAALRAFVSISAKKSGGSDLMRALGGNVNHGLLFHILRSVLKAAKEDRTDMDHSYLNYFFNLIANLIDNKHLVAHLRTAGLMNILLEFLPLKNSFRMTRSGPLQLIDLFLKSLPDSLDSFIASNGFQIMIDLLAYEVDFALENPDYDGGAPKDAIVSHSISVRQVKTINSLLKLFFHLIVNHQGDRMRNLYDSPILRSLIKIVENPTVFGYELLTDTINIITGIINNEPTAYAILNEAGVIDAFMINFNGLLGKSAELLLSIPDAIGAISLNKEGLQRVKSEDLVGKYFNIFTDAALCKELLREENASPLGFMFDELARHHPELEPIIKDNILHIFKHIPDLVNFEPLKFYQSPKGSLYYSKDEELCKFEENGTELDIWESSNQGDLLECSLIFLGSLLENSSHWKQVATLITMKDCLRYVCIPNVTFDYVFSNALFSLTSIIKFVDHERPSFALEELMNAIYSALQELQEFTTYNSDENSFFDQFDQNDEAAAIRGGEFFSRLGILDCLLYVFSDHYGSANKLTANSMQQLSAYFGSEKGVILMRQLSNFYRRITLEEVLIHSRTPAEACKEVSAVSNDFSPLQIKIGKPNEKNGDWDGTSAKFKNLSILCFHFSRCQSWLRYIFNSLCRISTDKRQDSRFGMVPKNATRMVVEFSNMIVSLIRNIGTENMEIRTGYYLVMVNLIYSSLYMRSRSTEQVNTMMVICLLQNEGIITLRELAVRYFEYLQKFDKLEVEKFDQLEYIDINPCSTTIKLLNQILSIFTSIATKTMIAPIPSQEKLYPDLFRNSYPYYRELNNSVLIQTSLASFGLLNELLNEENCGILDKKPENIPLSLVEKLIAINKNFYCSVSTSQSPAFEGRLYPLTYEQVAPSTSKIEYLKSLGVPESRALDFLLFYRNNIEVLYTEDPEDLFAQFESPDSPVKTPDSEPVDWAEVVDRANRHKYSAPDPSPVGPQYLHVCTLDDLNFSRGANEPNFIDYWLQIAQLFPKAVYRVGDLLSTVVSKSSYGETMSYSEILYPVFMSVCSFGFTDGDDSSYERLASMLNLLALLLDEQWISSYSGVMEEILSTIGNQIQPEAANTIWFPSALLVFEKIFCSCRIPMAPDVEPLEHDFATSSSFNFSSVYAVEPQVVEKVFQAVLNIEKIDNIETALAVAKILILYCDSDENGMLISKSKVIKPLIQSIQKFPDSDTNLQALVITLIRRCMESREIIEAYFAKELERILAVRKKDKKTNSKLRIRELSGLLKENSALVLRSDQVFVDLIVEMCILYQCSSPLKSLSICVLTPEQRKFLNENDVLMNEVEKDGGRPPTGLMQILLSELMSVAKSDFISSPQNSSNEESKEKEKKNNGAEELYSKHVMFENPECAYACFLLQTIAELLFSYKPAKTEFLTFSKKQNDQVTIDKPRSTALNLLLHQFISSDPFNNSSSAEVKRRRLLTLLASVCIVALVSSTPIRGVDYDDPKITDPDMSFVRKFTADIIIKVIKESNAGSGSAYDRYGKIVDILDLTCKLLGEKFELSVSSAMDKTVTQYDSYFLARELLEKKLPLALSGILADLDVNFPHTEMISGGIMRCLSSLGSIKVSKQDLFREQGFGDADEEDIDEEDLDEREETPDLLRNSTLGMYDLDDVENEEDEEDEEDFLDGDDIEIVYSEDEDNDDEDEDEDDQDNEDDDEMMESDVELLGGDEGDDDVSDDSAENSESSVGDLLDRGQFVIDIVSGSDEDMDDSEMDDQDEDDYEDYPEHEVELLADEDDFDDEDDDENDDDEDMNNSEDDSAILEEWIAEHEDNETHRGGSHSRRIALQSRANDFFVDEESSNDDDNDIFHRFHSNPFDSRNDDEAEMQLLGGTSLVPPSDSLRDSGDRSGSVFFHHWIFPRQGGGRTQILPVNGGRLTDILRALNGHSPSPSSKKNQQVPNIYIKSTVQRWTETAALFYGKHSTKYACRVIPSIVNRIFEKSMKIANEERRKEEERQEKIRKAAEEKEAKRKEEEAAAQARAEQERESRAEDPDREPVYVNIAGREVDISGTDIDPEYLQALPDDLREEVFAQHIRERRAEATTSGNQIPEIDPAFMAALPDELRNEIMREEYHASFESRIMRSLGEGDAEFDDEDDNEIAVEDEEEEEEPQKNQHQKIFFSPMVDKSGVSALLKMIFVPQLYYKRESFFRTLGYLCYNKQTRSEIVTMLLYILQEGITDQLALEATYQQLCQRSHTQSQNDHLASPLKSSHTAVSPSYNRSDSFPIGCTTLTVATQAIDVIQYLLENENHMRFHFLMDQDNNPLMKKLAKKHKWKDNSYKYPINILLNLLDNPLIKEDTNLMDILSRTFQIATRPLQAIRSKLTEISDSDKKQSKAPQLPFIPDRNLKLIINILVADECASKVFQQTIASIQNLSLIENAKVVFPRELSKKATALSQKIADDLRTLIEEMKSNPDSEDIPSLSNFASGSSDQAKLLRVLTALDYLFQTKHNKPNESSEVDELKELYKSSALGPLWGALSDCLCILRDNQNLAHVATILSPLIEALMVVCKHSKVEDLPVRDVLRYQEKVYDFTSEPIESLFFSFTEEHKKILNQMIRNNPKLMSGPFSVLIRNPKVLEFDNKRIYFEQKLHHDDGDRPTLPVNVKRDQVFLDSYRALFFKSPQDIRKSKLDIQFRGEQGVDAGGLTREWYQVLSRQMFNPDYALFTPVASDKTTFHPNRTSWVNPEHLSFFKFVGIIIGKAVYDGCMLDCHFSRAVYKQILGRPVSLKDIESLDLDYYKSLIWMLENDITDIIVETFSVETNDYGEEKVIDLKPNGRDIAVTEENKHEYVRLIVEYRLKTSVQEQMDNFLKGFYEIIPKDLIAIFDDQELELLISGLPDIDVDDWKNNTEYQNYSASSPQVQWFWRAVKSFDAEEKAKLLQFATGTSKVPLNGFKELPGMVGVSKFSIHRVYGSTDRLPSSHTCFNQIDLPEYESYEKLRGSLLLAIMEGHEGFGFA</sequence>
<feature type="compositionally biased region" description="Basic and acidic residues" evidence="13">
    <location>
        <begin position="2394"/>
        <end position="2407"/>
    </location>
</feature>
<dbReference type="Gene3D" id="3.90.1750.10">
    <property type="entry name" value="Hect, E3 ligase catalytic domains"/>
    <property type="match status" value="1"/>
</dbReference>
<dbReference type="GO" id="GO:0005634">
    <property type="term" value="C:nucleus"/>
    <property type="evidence" value="ECO:0007669"/>
    <property type="project" value="UniProtKB-SubCell"/>
</dbReference>
<feature type="compositionally biased region" description="Acidic residues" evidence="13">
    <location>
        <begin position="1991"/>
        <end position="2009"/>
    </location>
</feature>
<dbReference type="FunFam" id="3.30.2160.10:FF:000001">
    <property type="entry name" value="E3 ubiquitin-protein ligase NEDD4-like"/>
    <property type="match status" value="1"/>
</dbReference>
<dbReference type="Pfam" id="PF00632">
    <property type="entry name" value="HECT"/>
    <property type="match status" value="1"/>
</dbReference>
<feature type="region of interest" description="Disordered" evidence="13">
    <location>
        <begin position="2360"/>
        <end position="2407"/>
    </location>
</feature>
<dbReference type="SUPFAM" id="SSF56204">
    <property type="entry name" value="Hect, E3 ligase catalytic domain"/>
    <property type="match status" value="1"/>
</dbReference>
<dbReference type="InterPro" id="IPR000569">
    <property type="entry name" value="HECT_dom"/>
</dbReference>